<gene>
    <name evidence="6" type="ORF">E0W69_018085</name>
</gene>
<dbReference type="RefSeq" id="WP_131331465.1">
    <property type="nucleotide sequence ID" value="NZ_CP044016.1"/>
</dbReference>
<sequence>MKKIYIVALVVIAVVISILISQLGNFSTYETIESAKAKQGKTVTVIAKLDPGSINYDPVKDPNHLTFSVTDTLGGKMNVIYYYEKPMDMEKSERVVLKGKMENGLFQIRDQSGILIKCPSKYKDDPKAARNNLNASL</sequence>
<protein>
    <submittedName>
        <fullName evidence="6">Cytochrome c maturation protein CcmE</fullName>
    </submittedName>
</protein>
<evidence type="ECO:0000256" key="4">
    <source>
        <dbReference type="ARBA" id="ARBA00023136"/>
    </source>
</evidence>
<dbReference type="AlphaFoldDB" id="A0A5P2G3S5"/>
<dbReference type="GO" id="GO:0005886">
    <property type="term" value="C:plasma membrane"/>
    <property type="evidence" value="ECO:0007669"/>
    <property type="project" value="InterPro"/>
</dbReference>
<dbReference type="Proteomes" id="UP000292424">
    <property type="component" value="Chromosome"/>
</dbReference>
<evidence type="ECO:0000313" key="6">
    <source>
        <dbReference type="EMBL" id="QES90484.1"/>
    </source>
</evidence>
<keyword evidence="5" id="KW-1133">Transmembrane helix</keyword>
<evidence type="ECO:0000256" key="3">
    <source>
        <dbReference type="ARBA" id="ARBA00022748"/>
    </source>
</evidence>
<organism evidence="6 7">
    <name type="scientific">Rhizosphaericola mali</name>
    <dbReference type="NCBI Taxonomy" id="2545455"/>
    <lineage>
        <taxon>Bacteria</taxon>
        <taxon>Pseudomonadati</taxon>
        <taxon>Bacteroidota</taxon>
        <taxon>Chitinophagia</taxon>
        <taxon>Chitinophagales</taxon>
        <taxon>Chitinophagaceae</taxon>
        <taxon>Rhizosphaericola</taxon>
    </lineage>
</organism>
<dbReference type="Pfam" id="PF03100">
    <property type="entry name" value="CcmE"/>
    <property type="match status" value="1"/>
</dbReference>
<keyword evidence="2" id="KW-0479">Metal-binding</keyword>
<feature type="transmembrane region" description="Helical" evidence="5">
    <location>
        <begin position="5"/>
        <end position="24"/>
    </location>
</feature>
<name>A0A5P2G3S5_9BACT</name>
<dbReference type="SUPFAM" id="SSF82093">
    <property type="entry name" value="Heme chaperone CcmE"/>
    <property type="match status" value="1"/>
</dbReference>
<dbReference type="KEGG" id="arac:E0W69_018085"/>
<dbReference type="EMBL" id="CP044016">
    <property type="protein sequence ID" value="QES90484.1"/>
    <property type="molecule type" value="Genomic_DNA"/>
</dbReference>
<keyword evidence="2" id="KW-0349">Heme</keyword>
<evidence type="ECO:0000256" key="5">
    <source>
        <dbReference type="SAM" id="Phobius"/>
    </source>
</evidence>
<keyword evidence="7" id="KW-1185">Reference proteome</keyword>
<keyword evidence="2" id="KW-0408">Iron</keyword>
<accession>A0A5P2G3S5</accession>
<dbReference type="OrthoDB" id="1524250at2"/>
<dbReference type="GO" id="GO:0017004">
    <property type="term" value="P:cytochrome complex assembly"/>
    <property type="evidence" value="ECO:0007669"/>
    <property type="project" value="UniProtKB-KW"/>
</dbReference>
<evidence type="ECO:0000256" key="1">
    <source>
        <dbReference type="ARBA" id="ARBA00004370"/>
    </source>
</evidence>
<reference evidence="6 7" key="1">
    <citation type="submission" date="2019-09" db="EMBL/GenBank/DDBJ databases">
        <title>Complete genome sequence of Arachidicoccus sp. B3-10 isolated from apple orchard soil.</title>
        <authorList>
            <person name="Kim H.S."/>
            <person name="Han K.-I."/>
            <person name="Suh M.K."/>
            <person name="Lee K.C."/>
            <person name="Eom M.K."/>
            <person name="Kim J.-S."/>
            <person name="Kang S.W."/>
            <person name="Sin Y."/>
            <person name="Lee J.-S."/>
        </authorList>
    </citation>
    <scope>NUCLEOTIDE SEQUENCE [LARGE SCALE GENOMIC DNA]</scope>
    <source>
        <strain evidence="6 7">B3-10</strain>
    </source>
</reference>
<evidence type="ECO:0000313" key="7">
    <source>
        <dbReference type="Proteomes" id="UP000292424"/>
    </source>
</evidence>
<dbReference type="InterPro" id="IPR004329">
    <property type="entry name" value="CcmE"/>
</dbReference>
<keyword evidence="3" id="KW-0201">Cytochrome c-type biogenesis</keyword>
<dbReference type="GO" id="GO:0017003">
    <property type="term" value="P:protein-heme linkage"/>
    <property type="evidence" value="ECO:0007669"/>
    <property type="project" value="InterPro"/>
</dbReference>
<comment type="subcellular location">
    <subcellularLocation>
        <location evidence="1">Membrane</location>
    </subcellularLocation>
</comment>
<dbReference type="InterPro" id="IPR036127">
    <property type="entry name" value="CcmE-like_sf"/>
</dbReference>
<keyword evidence="5" id="KW-0812">Transmembrane</keyword>
<evidence type="ECO:0000256" key="2">
    <source>
        <dbReference type="ARBA" id="ARBA00022617"/>
    </source>
</evidence>
<dbReference type="InterPro" id="IPR012340">
    <property type="entry name" value="NA-bd_OB-fold"/>
</dbReference>
<dbReference type="Gene3D" id="2.40.50.140">
    <property type="entry name" value="Nucleic acid-binding proteins"/>
    <property type="match status" value="1"/>
</dbReference>
<keyword evidence="4 5" id="KW-0472">Membrane</keyword>
<proteinExistence type="predicted"/>
<dbReference type="GO" id="GO:0020037">
    <property type="term" value="F:heme binding"/>
    <property type="evidence" value="ECO:0007669"/>
    <property type="project" value="InterPro"/>
</dbReference>